<proteinExistence type="predicted"/>
<accession>A0A0V8JDY7</accession>
<name>A0A0V8JDY7_9BACL</name>
<protein>
    <submittedName>
        <fullName evidence="1">Uncharacterized protein</fullName>
    </submittedName>
</protein>
<keyword evidence="2" id="KW-1185">Reference proteome</keyword>
<sequence>MSPTKTLLTWASALFFLYAAWAGYIDQELSLSKVEGRVLQKDYTVIAVDRGMNVQTQPRYMLRLSSGENLSVSYPDFLSVEQGDHVLFIKQHGTVNLYEKKSHS</sequence>
<gene>
    <name evidence="1" type="ORF">AS030_07595</name>
</gene>
<organism evidence="1 2">
    <name type="scientific">Fictibacillus enclensis</name>
    <dbReference type="NCBI Taxonomy" id="1017270"/>
    <lineage>
        <taxon>Bacteria</taxon>
        <taxon>Bacillati</taxon>
        <taxon>Bacillota</taxon>
        <taxon>Bacilli</taxon>
        <taxon>Bacillales</taxon>
        <taxon>Fictibacillaceae</taxon>
        <taxon>Fictibacillus</taxon>
    </lineage>
</organism>
<comment type="caution">
    <text evidence="1">The sequence shown here is derived from an EMBL/GenBank/DDBJ whole genome shotgun (WGS) entry which is preliminary data.</text>
</comment>
<dbReference type="RefSeq" id="WP_061970113.1">
    <property type="nucleotide sequence ID" value="NZ_FMAV01000001.1"/>
</dbReference>
<reference evidence="1 2" key="1">
    <citation type="journal article" date="2014" name="Antonie Van Leeuwenhoek">
        <title>Fictibacillus enclensis sp. nov., isolated from marine sediment.</title>
        <authorList>
            <person name="Dastager S.G."/>
            <person name="Mawlankar R."/>
            <person name="Srinivasan K."/>
            <person name="Tang S.K."/>
            <person name="Lee J.C."/>
            <person name="Ramana V.V."/>
            <person name="Shouche Y.S."/>
        </authorList>
    </citation>
    <scope>NUCLEOTIDE SEQUENCE [LARGE SCALE GENOMIC DNA]</scope>
    <source>
        <strain evidence="1 2">NIO-1003</strain>
    </source>
</reference>
<dbReference type="OrthoDB" id="2971803at2"/>
<dbReference type="EMBL" id="LNQN01000001">
    <property type="protein sequence ID" value="KSU85359.1"/>
    <property type="molecule type" value="Genomic_DNA"/>
</dbReference>
<evidence type="ECO:0000313" key="1">
    <source>
        <dbReference type="EMBL" id="KSU85359.1"/>
    </source>
</evidence>
<evidence type="ECO:0000313" key="2">
    <source>
        <dbReference type="Proteomes" id="UP000054099"/>
    </source>
</evidence>
<dbReference type="AlphaFoldDB" id="A0A0V8JDY7"/>
<dbReference type="Proteomes" id="UP000054099">
    <property type="component" value="Unassembled WGS sequence"/>
</dbReference>